<feature type="chain" id="PRO_5018177427" evidence="1">
    <location>
        <begin position="21"/>
        <end position="418"/>
    </location>
</feature>
<sequence length="418" mass="47297">MKTASLIIFVWLLCSSYMYAQTAPQTAAYSIEVVNSWDKAQTDAPIVIKLSELKSRFRIQSAVVKDGDVEIPSQLDDLNGDSKADELVFVIDMPANGRKVLSVTFSADKTAKVYPARVFATMLVRDTGKQKHAPVQSVTAPGTTDFYNMLYGHGPMFESELAAYRIYFNPKQTVDPYGKFKKGLELEESRFYPTDEQLARGFGNDVLMVGNSCGIGTLKGWDGTKATHIEPVTFRTERILAYGPVRTITDVEVKGWQYQGKELTMTNRYILYAGHRDLLVETFFDQPLEEETFCTGVQNIMGGETLSYSDHKGLIGSWGRYWPMTDTAKYAKETIGIATYVPQKYIREEVTDKDNFLYTLSAPGSNRFHHYTMFASCKETFGYPTPEAWFAYMQEWKEALEHPVSISPLIPLPRKEEK</sequence>
<protein>
    <submittedName>
        <fullName evidence="2">DUF4861 domain-containing protein</fullName>
    </submittedName>
</protein>
<dbReference type="AlphaFoldDB" id="A0A3P2AA08"/>
<keyword evidence="1" id="KW-0732">Signal</keyword>
<dbReference type="EMBL" id="RQYF01000036">
    <property type="protein sequence ID" value="RRD90463.1"/>
    <property type="molecule type" value="Genomic_DNA"/>
</dbReference>
<dbReference type="Proteomes" id="UP000279562">
    <property type="component" value="Unassembled WGS sequence"/>
</dbReference>
<dbReference type="RefSeq" id="WP_125239334.1">
    <property type="nucleotide sequence ID" value="NZ_RQYF01000036.1"/>
</dbReference>
<dbReference type="Pfam" id="PF16153">
    <property type="entry name" value="DUF4861"/>
    <property type="match status" value="1"/>
</dbReference>
<feature type="signal peptide" evidence="1">
    <location>
        <begin position="1"/>
        <end position="20"/>
    </location>
</feature>
<dbReference type="InterPro" id="IPR032342">
    <property type="entry name" value="DUF4861"/>
</dbReference>
<evidence type="ECO:0000313" key="2">
    <source>
        <dbReference type="EMBL" id="RRD90463.1"/>
    </source>
</evidence>
<keyword evidence="3" id="KW-1185">Reference proteome</keyword>
<accession>A0A3P2AA08</accession>
<evidence type="ECO:0000256" key="1">
    <source>
        <dbReference type="SAM" id="SignalP"/>
    </source>
</evidence>
<name>A0A3P2AA08_9BACE</name>
<gene>
    <name evidence="2" type="ORF">EII33_08435</name>
</gene>
<organism evidence="2 3">
    <name type="scientific">Prevotella heparinolytica</name>
    <dbReference type="NCBI Taxonomy" id="28113"/>
    <lineage>
        <taxon>Bacteria</taxon>
        <taxon>Pseudomonadati</taxon>
        <taxon>Bacteroidota</taxon>
        <taxon>Bacteroidia</taxon>
        <taxon>Bacteroidales</taxon>
        <taxon>Bacteroidaceae</taxon>
        <taxon>Bacteroides</taxon>
    </lineage>
</organism>
<reference evidence="2 3" key="1">
    <citation type="submission" date="2018-11" db="EMBL/GenBank/DDBJ databases">
        <title>Genomes From Bacteria Associated with the Canine Oral Cavity: a Test Case for Automated Genome-Based Taxonomic Assignment.</title>
        <authorList>
            <person name="Coil D.A."/>
            <person name="Jospin G."/>
            <person name="Darling A.E."/>
            <person name="Wallis C."/>
            <person name="Davis I.J."/>
            <person name="Harris S."/>
            <person name="Eisen J.A."/>
            <person name="Holcombe L.J."/>
            <person name="O'Flynn C."/>
        </authorList>
    </citation>
    <scope>NUCLEOTIDE SEQUENCE [LARGE SCALE GENOMIC DNA]</scope>
    <source>
        <strain evidence="2 3">OH1047_COT-310</strain>
    </source>
</reference>
<proteinExistence type="predicted"/>
<comment type="caution">
    <text evidence="2">The sequence shown here is derived from an EMBL/GenBank/DDBJ whole genome shotgun (WGS) entry which is preliminary data.</text>
</comment>
<evidence type="ECO:0000313" key="3">
    <source>
        <dbReference type="Proteomes" id="UP000279562"/>
    </source>
</evidence>